<dbReference type="InterPro" id="IPR001648">
    <property type="entry name" value="Ribosomal_bS18"/>
</dbReference>
<dbReference type="Proteomes" id="UP000887229">
    <property type="component" value="Unassembled WGS sequence"/>
</dbReference>
<reference evidence="6" key="1">
    <citation type="journal article" date="2021" name="IMA Fungus">
        <title>Genomic characterization of three marine fungi, including Emericellopsis atlantica sp. nov. with signatures of a generalist lifestyle and marine biomass degradation.</title>
        <authorList>
            <person name="Hagestad O.C."/>
            <person name="Hou L."/>
            <person name="Andersen J.H."/>
            <person name="Hansen E.H."/>
            <person name="Altermark B."/>
            <person name="Li C."/>
            <person name="Kuhnert E."/>
            <person name="Cox R.J."/>
            <person name="Crous P.W."/>
            <person name="Spatafora J.W."/>
            <person name="Lail K."/>
            <person name="Amirebrahimi M."/>
            <person name="Lipzen A."/>
            <person name="Pangilinan J."/>
            <person name="Andreopoulos W."/>
            <person name="Hayes R.D."/>
            <person name="Ng V."/>
            <person name="Grigoriev I.V."/>
            <person name="Jackson S.A."/>
            <person name="Sutton T.D.S."/>
            <person name="Dobson A.D.W."/>
            <person name="Rama T."/>
        </authorList>
    </citation>
    <scope>NUCLEOTIDE SEQUENCE</scope>
    <source>
        <strain evidence="6">TS7</strain>
    </source>
</reference>
<feature type="region of interest" description="Disordered" evidence="5">
    <location>
        <begin position="62"/>
        <end position="83"/>
    </location>
</feature>
<dbReference type="EMBL" id="MU251287">
    <property type="protein sequence ID" value="KAG9249925.1"/>
    <property type="molecule type" value="Genomic_DNA"/>
</dbReference>
<feature type="region of interest" description="Disordered" evidence="5">
    <location>
        <begin position="1"/>
        <end position="22"/>
    </location>
</feature>
<dbReference type="GO" id="GO:0003735">
    <property type="term" value="F:structural constituent of ribosome"/>
    <property type="evidence" value="ECO:0007669"/>
    <property type="project" value="InterPro"/>
</dbReference>
<keyword evidence="2 6" id="KW-0689">Ribosomal protein</keyword>
<dbReference type="OrthoDB" id="21463at2759"/>
<comment type="caution">
    <text evidence="6">The sequence shown here is derived from an EMBL/GenBank/DDBJ whole genome shotgun (WGS) entry which is preliminary data.</text>
</comment>
<evidence type="ECO:0000313" key="7">
    <source>
        <dbReference type="Proteomes" id="UP000887229"/>
    </source>
</evidence>
<keyword evidence="3" id="KW-0687">Ribonucleoprotein</keyword>
<dbReference type="GO" id="GO:0032543">
    <property type="term" value="P:mitochondrial translation"/>
    <property type="evidence" value="ECO:0007669"/>
    <property type="project" value="TreeGrafter"/>
</dbReference>
<protein>
    <recommendedName>
        <fullName evidence="4">Small ribosomal subunit protein bS18m</fullName>
    </recommendedName>
</protein>
<organism evidence="6 7">
    <name type="scientific">Emericellopsis atlantica</name>
    <dbReference type="NCBI Taxonomy" id="2614577"/>
    <lineage>
        <taxon>Eukaryota</taxon>
        <taxon>Fungi</taxon>
        <taxon>Dikarya</taxon>
        <taxon>Ascomycota</taxon>
        <taxon>Pezizomycotina</taxon>
        <taxon>Sordariomycetes</taxon>
        <taxon>Hypocreomycetidae</taxon>
        <taxon>Hypocreales</taxon>
        <taxon>Bionectriaceae</taxon>
        <taxon>Emericellopsis</taxon>
    </lineage>
</organism>
<dbReference type="GeneID" id="70295205"/>
<dbReference type="RefSeq" id="XP_046113849.1">
    <property type="nucleotide sequence ID" value="XM_046264302.1"/>
</dbReference>
<dbReference type="GO" id="GO:0070181">
    <property type="term" value="F:small ribosomal subunit rRNA binding"/>
    <property type="evidence" value="ECO:0007669"/>
    <property type="project" value="TreeGrafter"/>
</dbReference>
<evidence type="ECO:0000256" key="3">
    <source>
        <dbReference type="ARBA" id="ARBA00023274"/>
    </source>
</evidence>
<dbReference type="SUPFAM" id="SSF46911">
    <property type="entry name" value="Ribosomal protein S18"/>
    <property type="match status" value="1"/>
</dbReference>
<dbReference type="Gene3D" id="4.10.640.10">
    <property type="entry name" value="Ribosomal protein S18"/>
    <property type="match status" value="1"/>
</dbReference>
<dbReference type="PANTHER" id="PTHR13479:SF40">
    <property type="entry name" value="SMALL RIBOSOMAL SUBUNIT PROTEIN BS18M"/>
    <property type="match status" value="1"/>
</dbReference>
<dbReference type="PANTHER" id="PTHR13479">
    <property type="entry name" value="30S RIBOSOMAL PROTEIN S18"/>
    <property type="match status" value="1"/>
</dbReference>
<keyword evidence="7" id="KW-1185">Reference proteome</keyword>
<dbReference type="Pfam" id="PF01084">
    <property type="entry name" value="Ribosomal_S18"/>
    <property type="match status" value="1"/>
</dbReference>
<dbReference type="GO" id="GO:0005763">
    <property type="term" value="C:mitochondrial small ribosomal subunit"/>
    <property type="evidence" value="ECO:0007669"/>
    <property type="project" value="TreeGrafter"/>
</dbReference>
<accession>A0A9P7ZDB6</accession>
<evidence type="ECO:0000256" key="4">
    <source>
        <dbReference type="ARBA" id="ARBA00035264"/>
    </source>
</evidence>
<gene>
    <name evidence="6" type="ORF">F5Z01DRAFT_667766</name>
</gene>
<dbReference type="InterPro" id="IPR036870">
    <property type="entry name" value="Ribosomal_bS18_sf"/>
</dbReference>
<evidence type="ECO:0000256" key="1">
    <source>
        <dbReference type="ARBA" id="ARBA00005589"/>
    </source>
</evidence>
<dbReference type="AlphaFoldDB" id="A0A9P7ZDB6"/>
<evidence type="ECO:0000256" key="2">
    <source>
        <dbReference type="ARBA" id="ARBA00022980"/>
    </source>
</evidence>
<proteinExistence type="inferred from homology"/>
<name>A0A9P7ZDB6_9HYPO</name>
<evidence type="ECO:0000313" key="6">
    <source>
        <dbReference type="EMBL" id="KAG9249925.1"/>
    </source>
</evidence>
<comment type="similarity">
    <text evidence="1">Belongs to the bacterial ribosomal protein bS18 family.</text>
</comment>
<sequence>MLQPTLKLSGIPTGGSFRPRHGRNLLSSNITRILVNVPTAIAKMLPRFTAPRGLASSIRQFSTSASSLAPREGPAPTRRSTTATLLNLNNSQKPDTRRGDAAQRIVQSTRARQDASSANIYALTEANKQRRTAEEYMKDMPRHWVPGDVYSPHDLSGAEMEKTRKRNRRRGDVIDALGIRPQDHYKNFSMINEFVNSTNQIMHGRVNGLRAVNQRRVAKMVRRAIGMGLYPSTHQHPEMFNRKWFPDQRQAPGRWGN</sequence>
<evidence type="ECO:0000256" key="5">
    <source>
        <dbReference type="SAM" id="MobiDB-lite"/>
    </source>
</evidence>